<dbReference type="SUPFAM" id="SSF55469">
    <property type="entry name" value="FMN-dependent nitroreductase-like"/>
    <property type="match status" value="1"/>
</dbReference>
<dbReference type="RefSeq" id="WP_040828197.1">
    <property type="nucleotide sequence ID" value="NZ_JBIAQY010000011.1"/>
</dbReference>
<evidence type="ECO:0000259" key="1">
    <source>
        <dbReference type="Pfam" id="PF00881"/>
    </source>
</evidence>
<dbReference type="InterPro" id="IPR029479">
    <property type="entry name" value="Nitroreductase"/>
</dbReference>
<dbReference type="PANTHER" id="PTHR23026">
    <property type="entry name" value="NADPH NITROREDUCTASE"/>
    <property type="match status" value="1"/>
</dbReference>
<dbReference type="InterPro" id="IPR000415">
    <property type="entry name" value="Nitroreductase-like"/>
</dbReference>
<organism evidence="2 3">
    <name type="scientific">Nocardia jiangxiensis</name>
    <dbReference type="NCBI Taxonomy" id="282685"/>
    <lineage>
        <taxon>Bacteria</taxon>
        <taxon>Bacillati</taxon>
        <taxon>Actinomycetota</taxon>
        <taxon>Actinomycetes</taxon>
        <taxon>Mycobacteriales</taxon>
        <taxon>Nocardiaceae</taxon>
        <taxon>Nocardia</taxon>
    </lineage>
</organism>
<gene>
    <name evidence="2" type="ORF">ACFYXQ_28535</name>
</gene>
<feature type="domain" description="Nitroreductase" evidence="1">
    <location>
        <begin position="12"/>
        <end position="196"/>
    </location>
</feature>
<dbReference type="Pfam" id="PF00881">
    <property type="entry name" value="Nitroreductase"/>
    <property type="match status" value="1"/>
</dbReference>
<accession>A0ABW6S662</accession>
<dbReference type="InterPro" id="IPR050627">
    <property type="entry name" value="Nitroreductase/BluB"/>
</dbReference>
<protein>
    <submittedName>
        <fullName evidence="2">Nitroreductase family protein</fullName>
    </submittedName>
</protein>
<sequence>MELSDAMRTTGAVREFTDEAVEDRVVYEILDDARFAPSGGNRQGWRAIVVRDPQVRLGLRDLYLPGWDEYLAMGRAGLVAWAPVTDREAEARALQDAPASAAKRGRFAEQLHEVPVLIVLLADLRALAAPDRDLDRYTLVGGASIYPFAWNILLAARDRGLGGVMTTMLTRHEPQVRALLGVPDEFAVAAALALGHPVRRPTKLRRAAVEDFTTLDRFDGPGFTA</sequence>
<comment type="caution">
    <text evidence="2">The sequence shown here is derived from an EMBL/GenBank/DDBJ whole genome shotgun (WGS) entry which is preliminary data.</text>
</comment>
<reference evidence="2 3" key="1">
    <citation type="submission" date="2024-10" db="EMBL/GenBank/DDBJ databases">
        <title>The Natural Products Discovery Center: Release of the First 8490 Sequenced Strains for Exploring Actinobacteria Biosynthetic Diversity.</title>
        <authorList>
            <person name="Kalkreuter E."/>
            <person name="Kautsar S.A."/>
            <person name="Yang D."/>
            <person name="Bader C.D."/>
            <person name="Teijaro C.N."/>
            <person name="Fluegel L."/>
            <person name="Davis C.M."/>
            <person name="Simpson J.R."/>
            <person name="Lauterbach L."/>
            <person name="Steele A.D."/>
            <person name="Gui C."/>
            <person name="Meng S."/>
            <person name="Li G."/>
            <person name="Viehrig K."/>
            <person name="Ye F."/>
            <person name="Su P."/>
            <person name="Kiefer A.F."/>
            <person name="Nichols A."/>
            <person name="Cepeda A.J."/>
            <person name="Yan W."/>
            <person name="Fan B."/>
            <person name="Jiang Y."/>
            <person name="Adhikari A."/>
            <person name="Zheng C.-J."/>
            <person name="Schuster L."/>
            <person name="Cowan T.M."/>
            <person name="Smanski M.J."/>
            <person name="Chevrette M.G."/>
            <person name="De Carvalho L.P.S."/>
            <person name="Shen B."/>
        </authorList>
    </citation>
    <scope>NUCLEOTIDE SEQUENCE [LARGE SCALE GENOMIC DNA]</scope>
    <source>
        <strain evidence="2 3">NPDC002593</strain>
    </source>
</reference>
<proteinExistence type="predicted"/>
<evidence type="ECO:0000313" key="2">
    <source>
        <dbReference type="EMBL" id="MFF3571732.1"/>
    </source>
</evidence>
<dbReference type="CDD" id="cd02062">
    <property type="entry name" value="Nitro_FMN_reductase"/>
    <property type="match status" value="1"/>
</dbReference>
<dbReference type="PANTHER" id="PTHR23026:SF123">
    <property type="entry name" value="NAD(P)H NITROREDUCTASE RV3131-RELATED"/>
    <property type="match status" value="1"/>
</dbReference>
<dbReference type="Proteomes" id="UP001601992">
    <property type="component" value="Unassembled WGS sequence"/>
</dbReference>
<keyword evidence="3" id="KW-1185">Reference proteome</keyword>
<name>A0ABW6S662_9NOCA</name>
<dbReference type="Gene3D" id="3.40.109.10">
    <property type="entry name" value="NADH Oxidase"/>
    <property type="match status" value="1"/>
</dbReference>
<dbReference type="EMBL" id="JBIAQY010000011">
    <property type="protein sequence ID" value="MFF3571732.1"/>
    <property type="molecule type" value="Genomic_DNA"/>
</dbReference>
<evidence type="ECO:0000313" key="3">
    <source>
        <dbReference type="Proteomes" id="UP001601992"/>
    </source>
</evidence>